<dbReference type="Proteomes" id="UP000315540">
    <property type="component" value="Unassembled WGS sequence"/>
</dbReference>
<reference evidence="2 3" key="1">
    <citation type="submission" date="2019-06" db="EMBL/GenBank/DDBJ databases">
        <authorList>
            <person name="Meng X."/>
        </authorList>
    </citation>
    <scope>NUCLEOTIDE SEQUENCE [LARGE SCALE GENOMIC DNA]</scope>
    <source>
        <strain evidence="2 3">M625</strain>
    </source>
</reference>
<keyword evidence="1" id="KW-0812">Transmembrane</keyword>
<dbReference type="RefSeq" id="WP_140594598.1">
    <property type="nucleotide sequence ID" value="NZ_VFWZ01000004.1"/>
</dbReference>
<name>A0A504JG46_9FLAO</name>
<accession>A0A504JG46</accession>
<dbReference type="AlphaFoldDB" id="A0A504JG46"/>
<evidence type="ECO:0000313" key="3">
    <source>
        <dbReference type="Proteomes" id="UP000315540"/>
    </source>
</evidence>
<proteinExistence type="predicted"/>
<dbReference type="OrthoDB" id="994644at2"/>
<keyword evidence="3" id="KW-1185">Reference proteome</keyword>
<dbReference type="Pfam" id="PF13163">
    <property type="entry name" value="DUF3999"/>
    <property type="match status" value="1"/>
</dbReference>
<sequence length="409" mass="47544">MKKIVNLLFILVYISTYAQLDQYQYKSKLTGIQDTWHSITLPNQVFGKVQSNLSDIRVFGITEKNDTIEAPYILKVNSEKISRNTVSFSILNTVHNAKGTYVTLKVPNKDVVNQIELAFKEPNFDWLVTLEGSENKNDWFTITEDYRILSIQNEYTNYEFTTLKFPEAQYSYFRIWIKNTQKAKLHRAEILQYVVKTADYLDYKISNTNIHNDKENKKTVIDLSLQESLSASTIKVNVKSDFDYYRPTTISYVSDSTKNKEGNWIYKYRTLTSGTLNSIEDNTFTFSNTIVKKLKIVISNYDNQPLEIKDVEVKGYTHQLMTRFTEPATYYLAYGNQKARRPSYDLNYVSSKIPETMTAISTGDEELIYEQEDHQVEPLFANKMWLWAVMLVIILLLGGFTLSMMKKKG</sequence>
<organism evidence="2 3">
    <name type="scientific">Aquimarina algicola</name>
    <dbReference type="NCBI Taxonomy" id="2589995"/>
    <lineage>
        <taxon>Bacteria</taxon>
        <taxon>Pseudomonadati</taxon>
        <taxon>Bacteroidota</taxon>
        <taxon>Flavobacteriia</taxon>
        <taxon>Flavobacteriales</taxon>
        <taxon>Flavobacteriaceae</taxon>
        <taxon>Aquimarina</taxon>
    </lineage>
</organism>
<feature type="transmembrane region" description="Helical" evidence="1">
    <location>
        <begin position="384"/>
        <end position="405"/>
    </location>
</feature>
<keyword evidence="1" id="KW-0472">Membrane</keyword>
<gene>
    <name evidence="2" type="ORF">FHK87_15195</name>
</gene>
<dbReference type="EMBL" id="VFWZ01000004">
    <property type="protein sequence ID" value="TPN85361.1"/>
    <property type="molecule type" value="Genomic_DNA"/>
</dbReference>
<dbReference type="InterPro" id="IPR025060">
    <property type="entry name" value="DUF3999"/>
</dbReference>
<protein>
    <submittedName>
        <fullName evidence="2">DUF3999 family protein</fullName>
    </submittedName>
</protein>
<evidence type="ECO:0000256" key="1">
    <source>
        <dbReference type="SAM" id="Phobius"/>
    </source>
</evidence>
<evidence type="ECO:0000313" key="2">
    <source>
        <dbReference type="EMBL" id="TPN85361.1"/>
    </source>
</evidence>
<keyword evidence="1" id="KW-1133">Transmembrane helix</keyword>
<comment type="caution">
    <text evidence="2">The sequence shown here is derived from an EMBL/GenBank/DDBJ whole genome shotgun (WGS) entry which is preliminary data.</text>
</comment>